<feature type="chain" id="PRO_5041982170" description="beta-N-acetylhexosaminidase" evidence="6">
    <location>
        <begin position="22"/>
        <end position="970"/>
    </location>
</feature>
<dbReference type="Proteomes" id="UP001209317">
    <property type="component" value="Unassembled WGS sequence"/>
</dbReference>
<evidence type="ECO:0000256" key="2">
    <source>
        <dbReference type="ARBA" id="ARBA00005336"/>
    </source>
</evidence>
<dbReference type="InterPro" id="IPR012338">
    <property type="entry name" value="Beta-lactam/transpept-like"/>
</dbReference>
<dbReference type="EMBL" id="JAOTPL010000012">
    <property type="protein sequence ID" value="MCU7694729.1"/>
    <property type="molecule type" value="Genomic_DNA"/>
</dbReference>
<dbReference type="Gene3D" id="3.20.20.300">
    <property type="entry name" value="Glycoside hydrolase, family 3, N-terminal domain"/>
    <property type="match status" value="1"/>
</dbReference>
<evidence type="ECO:0000256" key="4">
    <source>
        <dbReference type="ARBA" id="ARBA00022801"/>
    </source>
</evidence>
<evidence type="ECO:0000256" key="6">
    <source>
        <dbReference type="SAM" id="SignalP"/>
    </source>
</evidence>
<proteinExistence type="inferred from homology"/>
<dbReference type="AlphaFoldDB" id="A0AAE3IN82"/>
<comment type="catalytic activity">
    <reaction evidence="1">
        <text>Hydrolysis of terminal non-reducing N-acetyl-D-hexosamine residues in N-acetyl-beta-D-hexosaminides.</text>
        <dbReference type="EC" id="3.2.1.52"/>
    </reaction>
</comment>
<evidence type="ECO:0000259" key="7">
    <source>
        <dbReference type="Pfam" id="PF00144"/>
    </source>
</evidence>
<comment type="similarity">
    <text evidence="2">Belongs to the glycosyl hydrolase 3 family.</text>
</comment>
<evidence type="ECO:0000259" key="8">
    <source>
        <dbReference type="Pfam" id="PF00933"/>
    </source>
</evidence>
<keyword evidence="5" id="KW-0326">Glycosidase</keyword>
<comment type="caution">
    <text evidence="9">The sequence shown here is derived from an EMBL/GenBank/DDBJ whole genome shotgun (WGS) entry which is preliminary data.</text>
</comment>
<dbReference type="PANTHER" id="PTHR30480">
    <property type="entry name" value="BETA-HEXOSAMINIDASE-RELATED"/>
    <property type="match status" value="1"/>
</dbReference>
<dbReference type="GO" id="GO:0005975">
    <property type="term" value="P:carbohydrate metabolic process"/>
    <property type="evidence" value="ECO:0007669"/>
    <property type="project" value="InterPro"/>
</dbReference>
<dbReference type="Pfam" id="PF00144">
    <property type="entry name" value="Beta-lactamase"/>
    <property type="match status" value="1"/>
</dbReference>
<dbReference type="Gene3D" id="3.40.50.1700">
    <property type="entry name" value="Glycoside hydrolase family 3 C-terminal domain"/>
    <property type="match status" value="1"/>
</dbReference>
<dbReference type="InterPro" id="IPR017853">
    <property type="entry name" value="GH"/>
</dbReference>
<reference evidence="9" key="1">
    <citation type="submission" date="2022-10" db="EMBL/GenBank/DDBJ databases">
        <authorList>
            <person name="Kim H.S."/>
            <person name="Kim J.-S."/>
            <person name="Suh M.K."/>
            <person name="Eom M.K."/>
            <person name="Lee J.-S."/>
        </authorList>
    </citation>
    <scope>NUCLEOTIDE SEQUENCE</scope>
    <source>
        <strain evidence="9">LIP-5</strain>
    </source>
</reference>
<dbReference type="EC" id="3.2.1.52" evidence="3"/>
<dbReference type="SUPFAM" id="SSF56601">
    <property type="entry name" value="beta-lactamase/transpeptidase-like"/>
    <property type="match status" value="1"/>
</dbReference>
<dbReference type="Gene3D" id="3.40.710.10">
    <property type="entry name" value="DD-peptidase/beta-lactamase superfamily"/>
    <property type="match status" value="1"/>
</dbReference>
<dbReference type="SUPFAM" id="SSF51445">
    <property type="entry name" value="(Trans)glycosidases"/>
    <property type="match status" value="1"/>
</dbReference>
<dbReference type="Pfam" id="PF00933">
    <property type="entry name" value="Glyco_hydro_3"/>
    <property type="match status" value="1"/>
</dbReference>
<name>A0AAE3IN82_9BACT</name>
<dbReference type="InterPro" id="IPR036881">
    <property type="entry name" value="Glyco_hydro_3_C_sf"/>
</dbReference>
<feature type="domain" description="Beta-lactamase-related" evidence="7">
    <location>
        <begin position="586"/>
        <end position="947"/>
    </location>
</feature>
<evidence type="ECO:0000256" key="3">
    <source>
        <dbReference type="ARBA" id="ARBA00012663"/>
    </source>
</evidence>
<feature type="signal peptide" evidence="6">
    <location>
        <begin position="1"/>
        <end position="21"/>
    </location>
</feature>
<keyword evidence="4 9" id="KW-0378">Hydrolase</keyword>
<feature type="domain" description="Glycoside hydrolase family 3 N-terminal" evidence="8">
    <location>
        <begin position="41"/>
        <end position="354"/>
    </location>
</feature>
<gene>
    <name evidence="9" type="ORF">OD355_09405</name>
</gene>
<dbReference type="PRINTS" id="PR00133">
    <property type="entry name" value="GLHYDRLASE3"/>
</dbReference>
<evidence type="ECO:0000256" key="5">
    <source>
        <dbReference type="ARBA" id="ARBA00023295"/>
    </source>
</evidence>
<accession>A0AAE3IN82</accession>
<dbReference type="InterPro" id="IPR036962">
    <property type="entry name" value="Glyco_hydro_3_N_sf"/>
</dbReference>
<dbReference type="RefSeq" id="WP_263038214.1">
    <property type="nucleotide sequence ID" value="NZ_JAOTPL010000012.1"/>
</dbReference>
<dbReference type="PANTHER" id="PTHR30480:SF13">
    <property type="entry name" value="BETA-HEXOSAMINIDASE"/>
    <property type="match status" value="1"/>
</dbReference>
<keyword evidence="10" id="KW-1185">Reference proteome</keyword>
<organism evidence="9 10">
    <name type="scientific">Haoranjiania flava</name>
    <dbReference type="NCBI Taxonomy" id="1856322"/>
    <lineage>
        <taxon>Bacteria</taxon>
        <taxon>Pseudomonadati</taxon>
        <taxon>Bacteroidota</taxon>
        <taxon>Chitinophagia</taxon>
        <taxon>Chitinophagales</taxon>
        <taxon>Chitinophagaceae</taxon>
        <taxon>Haoranjiania</taxon>
    </lineage>
</organism>
<protein>
    <recommendedName>
        <fullName evidence="3">beta-N-acetylhexosaminidase</fullName>
        <ecNumber evidence="3">3.2.1.52</ecNumber>
    </recommendedName>
</protein>
<dbReference type="GO" id="GO:0004563">
    <property type="term" value="F:beta-N-acetylhexosaminidase activity"/>
    <property type="evidence" value="ECO:0007669"/>
    <property type="project" value="UniProtKB-EC"/>
</dbReference>
<dbReference type="InterPro" id="IPR001764">
    <property type="entry name" value="Glyco_hydro_3_N"/>
</dbReference>
<evidence type="ECO:0000313" key="9">
    <source>
        <dbReference type="EMBL" id="MCU7694729.1"/>
    </source>
</evidence>
<evidence type="ECO:0000256" key="1">
    <source>
        <dbReference type="ARBA" id="ARBA00001231"/>
    </source>
</evidence>
<keyword evidence="6" id="KW-0732">Signal</keyword>
<dbReference type="GO" id="GO:0009254">
    <property type="term" value="P:peptidoglycan turnover"/>
    <property type="evidence" value="ECO:0007669"/>
    <property type="project" value="TreeGrafter"/>
</dbReference>
<evidence type="ECO:0000313" key="10">
    <source>
        <dbReference type="Proteomes" id="UP001209317"/>
    </source>
</evidence>
<dbReference type="InterPro" id="IPR001466">
    <property type="entry name" value="Beta-lactam-related"/>
</dbReference>
<sequence>MQKIIYLLILSIALQLNFSFAQKNDAAKKWADSVYNTLTPDQRIAQLMVMRESGPNGIYVKETIDLINKYNIGAICMFQGEPNEQAMALNEFQRIAKTPLMVAIDGEMGLGMRMKTVKKFPDQLTMGAMNNKELVYEVGKAMAEQCKRMGIHVDYAPVIDINNNAANPVIGYRSFGENKYKVAEYGVQIIRGMEDNGVMASAKHYPGHGDVDVDSHLDLPVINKSFKQLDTLELYPFKKAIEANVGSIMIGHLSIPSLDSRKNVASSISKKVVTDLLKKQMGFKGITFTDALEMKGVAKFYPQGEISAESLIAGNDMLCLPGEIGNSLAKIHQAIRQRKLKWNDLEKRIKKVLEAKYHYGVADYRNIDTINLTADLNKDVDRLRKAIAEEAITAVKLANKNLLSINNKKIAYVAMGSNANNTLGNLLAENFAADVHNVAMNIDGKTYTDLLLKLSDNTYDQIIIGFHDYKKSPAGNFGISASVIRLAEDIRKTNANTLLMTFGNPYAIKNFCEWENIISCYEDDEIFQNTAYELLLGKIGTKGQLPVTVCPALPYGTGIMYAATNPQGEVLPKVVPAAAYNFSKVDAIANDGIAKGAYPGCNVIVAKDGKIIYNQAYGYLDENKEKQVTPVTLYDLASVTKISATTVAIMKLYEEGKVVLDKTLGDYLPWVKNSDKSNITVRELLLHQGGLVSWIPFFRETIDEKTGDPLKQLYRKHFSRKHHINVAKDLYLKDSYINTMYDKILSSKLGAKNKYVYSDNDFIFLGKIVEAVSGMNLDKYVKEHFYYPLEMFSTTFNPLVNGKPIDLIAPTEKEEKFRKQTIRGYVHDPGAAMFGGIAGHAGLFSNGEDLAKLYLMLLNGGSWNGRQFFKKETIDLFTSHQSNISRRGLGFDKPERIRKAGDNYPAYRASEATFGHTGFTGTCVWADPKENLLFIFLSNRVHPNGQNPLLGRMDIRENIFDAIYEAIRKR</sequence>
<dbReference type="InterPro" id="IPR050226">
    <property type="entry name" value="NagZ_Beta-hexosaminidase"/>
</dbReference>